<dbReference type="SUPFAM" id="SSF56399">
    <property type="entry name" value="ADP-ribosylation"/>
    <property type="match status" value="1"/>
</dbReference>
<dbReference type="RefSeq" id="WP_109967131.1">
    <property type="nucleotide sequence ID" value="NZ_CP176093.1"/>
</dbReference>
<reference evidence="2 3" key="1">
    <citation type="submission" date="2018-05" db="EMBL/GenBank/DDBJ databases">
        <title>Draft genome of Methanospirillum lacunae Ki8-1.</title>
        <authorList>
            <person name="Dueholm M.S."/>
            <person name="Nielsen P.H."/>
            <person name="Bakmann L.F."/>
            <person name="Otzen D.E."/>
        </authorList>
    </citation>
    <scope>NUCLEOTIDE SEQUENCE [LARGE SCALE GENOMIC DNA]</scope>
    <source>
        <strain evidence="2 3">Ki8-1</strain>
    </source>
</reference>
<sequence length="214" mass="24803">MNVVDHETVEFTQKKQILQNDLSGLAYISRTDLSSKQKDSITQYKSNSTDYNVFLRNDDSIFQVNRTVYDIIANIDRAFELELSKIPFELELFRGIPYSVAENIVSNYAYLESGFISTTFDLMEAYNYSKFFQNSQHHESSPDGFIPILLILCEPGDKGIYLGNWEFEILLNRGQIWTVLSDKKYSLIRIIPEDGNINQIVELKSVRFIAIKRK</sequence>
<evidence type="ECO:0000259" key="1">
    <source>
        <dbReference type="Pfam" id="PF03496"/>
    </source>
</evidence>
<evidence type="ECO:0000313" key="2">
    <source>
        <dbReference type="EMBL" id="PWR73851.1"/>
    </source>
</evidence>
<evidence type="ECO:0000313" key="3">
    <source>
        <dbReference type="Proteomes" id="UP000245657"/>
    </source>
</evidence>
<proteinExistence type="predicted"/>
<organism evidence="2 3">
    <name type="scientific">Methanospirillum lacunae</name>
    <dbReference type="NCBI Taxonomy" id="668570"/>
    <lineage>
        <taxon>Archaea</taxon>
        <taxon>Methanobacteriati</taxon>
        <taxon>Methanobacteriota</taxon>
        <taxon>Stenosarchaea group</taxon>
        <taxon>Methanomicrobia</taxon>
        <taxon>Methanomicrobiales</taxon>
        <taxon>Methanospirillaceae</taxon>
        <taxon>Methanospirillum</taxon>
    </lineage>
</organism>
<dbReference type="GeneID" id="97549182"/>
<gene>
    <name evidence="2" type="ORF">DK846_01390</name>
</gene>
<dbReference type="Proteomes" id="UP000245657">
    <property type="component" value="Unassembled WGS sequence"/>
</dbReference>
<dbReference type="InterPro" id="IPR003540">
    <property type="entry name" value="ADP-ribosyltransferase"/>
</dbReference>
<protein>
    <recommendedName>
        <fullName evidence="1">ADP ribosyltransferase domain-containing protein</fullName>
    </recommendedName>
</protein>
<dbReference type="EMBL" id="QGMY01000002">
    <property type="protein sequence ID" value="PWR73851.1"/>
    <property type="molecule type" value="Genomic_DNA"/>
</dbReference>
<dbReference type="Pfam" id="PF03496">
    <property type="entry name" value="ADPrib_exo_Tox"/>
    <property type="match status" value="1"/>
</dbReference>
<feature type="domain" description="ADP ribosyltransferase" evidence="1">
    <location>
        <begin position="31"/>
        <end position="196"/>
    </location>
</feature>
<comment type="caution">
    <text evidence="2">The sequence shown here is derived from an EMBL/GenBank/DDBJ whole genome shotgun (WGS) entry which is preliminary data.</text>
</comment>
<dbReference type="PROSITE" id="PS51996">
    <property type="entry name" value="TR_MART"/>
    <property type="match status" value="1"/>
</dbReference>
<accession>A0A2V2NE26</accession>
<dbReference type="AlphaFoldDB" id="A0A2V2NE26"/>
<name>A0A2V2NE26_9EURY</name>
<keyword evidence="3" id="KW-1185">Reference proteome</keyword>
<dbReference type="Gene3D" id="3.90.176.10">
    <property type="entry name" value="Toxin ADP-ribosyltransferase, Chain A, domain 1"/>
    <property type="match status" value="1"/>
</dbReference>